<evidence type="ECO:0000256" key="1">
    <source>
        <dbReference type="SAM" id="MobiDB-lite"/>
    </source>
</evidence>
<evidence type="ECO:0000313" key="2">
    <source>
        <dbReference type="EMBL" id="QUS39190.1"/>
    </source>
</evidence>
<name>A0ABX8A9X9_9BRAD</name>
<protein>
    <submittedName>
        <fullName evidence="2">Uncharacterized protein</fullName>
    </submittedName>
</protein>
<dbReference type="EMBL" id="CP036498">
    <property type="protein sequence ID" value="QUS39190.1"/>
    <property type="molecule type" value="Genomic_DNA"/>
</dbReference>
<feature type="region of interest" description="Disordered" evidence="1">
    <location>
        <begin position="51"/>
        <end position="79"/>
    </location>
</feature>
<accession>A0ABX8A9X9</accession>
<organism evidence="2 3">
    <name type="scientific">Tardiphaga alba</name>
    <dbReference type="NCBI Taxonomy" id="340268"/>
    <lineage>
        <taxon>Bacteria</taxon>
        <taxon>Pseudomonadati</taxon>
        <taxon>Pseudomonadota</taxon>
        <taxon>Alphaproteobacteria</taxon>
        <taxon>Hyphomicrobiales</taxon>
        <taxon>Nitrobacteraceae</taxon>
        <taxon>Tardiphaga</taxon>
    </lineage>
</organism>
<sequence length="79" mass="8809">MPQLDEVCTATSESRHCEEPLRRSNPVFACCLLDCRVASLLAMTAETSAPCRAPSQARRDRSRRRPWWRSATSACRAGA</sequence>
<keyword evidence="3" id="KW-1185">Reference proteome</keyword>
<dbReference type="Proteomes" id="UP000682843">
    <property type="component" value="Chromosome"/>
</dbReference>
<proteinExistence type="predicted"/>
<evidence type="ECO:0000313" key="3">
    <source>
        <dbReference type="Proteomes" id="UP000682843"/>
    </source>
</evidence>
<gene>
    <name evidence="2" type="ORF">RPMA_10330</name>
</gene>
<feature type="compositionally biased region" description="Low complexity" evidence="1">
    <location>
        <begin position="68"/>
        <end position="79"/>
    </location>
</feature>
<reference evidence="2 3" key="1">
    <citation type="submission" date="2019-02" db="EMBL/GenBank/DDBJ databases">
        <title>Emended description of the genus Rhodopseudomonas and description of Rhodopseudomonas albus sp. nov., a non-phototrophic, heavy-metal-tolerant bacterium isolated from garden soil.</title>
        <authorList>
            <person name="Bao Z."/>
            <person name="Cao W.W."/>
            <person name="Sato Y."/>
            <person name="Nishizawa T."/>
            <person name="Zhao J."/>
            <person name="Guo Y."/>
            <person name="Ohta H."/>
        </authorList>
    </citation>
    <scope>NUCLEOTIDE SEQUENCE [LARGE SCALE GENOMIC DNA]</scope>
    <source>
        <strain evidence="2 3">SK50-23</strain>
    </source>
</reference>